<organism evidence="2 3">
    <name type="scientific">Chitinimonas arctica</name>
    <dbReference type="NCBI Taxonomy" id="2594795"/>
    <lineage>
        <taxon>Bacteria</taxon>
        <taxon>Pseudomonadati</taxon>
        <taxon>Pseudomonadota</taxon>
        <taxon>Betaproteobacteria</taxon>
        <taxon>Neisseriales</taxon>
        <taxon>Chitinibacteraceae</taxon>
        <taxon>Chitinimonas</taxon>
    </lineage>
</organism>
<dbReference type="SUPFAM" id="SSF46785">
    <property type="entry name" value="Winged helix' DNA-binding domain"/>
    <property type="match status" value="1"/>
</dbReference>
<dbReference type="OrthoDB" id="1683430at2"/>
<dbReference type="RefSeq" id="WP_143856861.1">
    <property type="nucleotide sequence ID" value="NZ_CP041730.1"/>
</dbReference>
<dbReference type="Gene3D" id="1.10.10.10">
    <property type="entry name" value="Winged helix-like DNA-binding domain superfamily/Winged helix DNA-binding domain"/>
    <property type="match status" value="1"/>
</dbReference>
<evidence type="ECO:0000259" key="1">
    <source>
        <dbReference type="Pfam" id="PF03551"/>
    </source>
</evidence>
<keyword evidence="3" id="KW-1185">Reference proteome</keyword>
<gene>
    <name evidence="2" type="ORF">FNU76_05990</name>
</gene>
<dbReference type="InterPro" id="IPR036390">
    <property type="entry name" value="WH_DNA-bd_sf"/>
</dbReference>
<feature type="domain" description="Transcription regulator PadR N-terminal" evidence="1">
    <location>
        <begin position="13"/>
        <end position="84"/>
    </location>
</feature>
<accession>A0A516SD22</accession>
<dbReference type="InterPro" id="IPR036388">
    <property type="entry name" value="WH-like_DNA-bd_sf"/>
</dbReference>
<sequence>MKTNTLSDCEFIVLGLVAEMPRHGYELEHVIESRGMREWTEIAFSSIYFVLGKLERADFVHAASSNGPKARKTYTISPEGREALISRTVQALATWKPTYSSVSVGMLNWNILPLDQAIDALAERVAAVESEIRRLETVRLPAQPQPDFVESLFDFTAGQLRAELEWIQATIAYMQTKPRRPE</sequence>
<dbReference type="EMBL" id="CP041730">
    <property type="protein sequence ID" value="QDQ25938.1"/>
    <property type="molecule type" value="Genomic_DNA"/>
</dbReference>
<dbReference type="PANTHER" id="PTHR43252">
    <property type="entry name" value="TRANSCRIPTIONAL REGULATOR YQJI"/>
    <property type="match status" value="1"/>
</dbReference>
<reference evidence="3" key="1">
    <citation type="submission" date="2019-07" db="EMBL/GenBank/DDBJ databases">
        <title>Chitinimonas sp. nov., isolated from Ny-Alesund, arctica soil.</title>
        <authorList>
            <person name="Xu Q."/>
            <person name="Peng F."/>
        </authorList>
    </citation>
    <scope>NUCLEOTIDE SEQUENCE [LARGE SCALE GENOMIC DNA]</scope>
    <source>
        <strain evidence="3">R3-44</strain>
    </source>
</reference>
<proteinExistence type="predicted"/>
<dbReference type="AlphaFoldDB" id="A0A516SD22"/>
<protein>
    <submittedName>
        <fullName evidence="2">PadR family transcriptional regulator</fullName>
    </submittedName>
</protein>
<dbReference type="Proteomes" id="UP000317550">
    <property type="component" value="Chromosome"/>
</dbReference>
<name>A0A516SD22_9NEIS</name>
<evidence type="ECO:0000313" key="2">
    <source>
        <dbReference type="EMBL" id="QDQ25938.1"/>
    </source>
</evidence>
<dbReference type="InterPro" id="IPR005149">
    <property type="entry name" value="Tscrpt_reg_PadR_N"/>
</dbReference>
<dbReference type="KEGG" id="cari:FNU76_05990"/>
<evidence type="ECO:0000313" key="3">
    <source>
        <dbReference type="Proteomes" id="UP000317550"/>
    </source>
</evidence>
<dbReference type="Pfam" id="PF03551">
    <property type="entry name" value="PadR"/>
    <property type="match status" value="1"/>
</dbReference>
<dbReference type="PANTHER" id="PTHR43252:SF7">
    <property type="entry name" value="TRANSCRIPTIONAL REGULATOR YQJI"/>
    <property type="match status" value="1"/>
</dbReference>